<evidence type="ECO:0000313" key="3">
    <source>
        <dbReference type="EMBL" id="CCE63661.1"/>
    </source>
</evidence>
<dbReference type="GO" id="GO:0016791">
    <property type="term" value="F:phosphatase activity"/>
    <property type="evidence" value="ECO:0007669"/>
    <property type="project" value="UniProtKB-ARBA"/>
</dbReference>
<sequence>MTVKTIYIARHGYRSNWLPQGPYPPPPTGVDSDVPLAEHGLTQAKELGHYILSLNNQPELLFSSPFYRCIQTSEAIAALLELPIYLDTGIGEWYKPDRAIIPVPASYEVLSQLFPTKISDDWSSTILPSDKGETEEDIFNRCKTFWPKFIDTLEDSFPNIETIILVTHAATKIALGLSLLKKSSARDAIDSEGTLIRSGSCSLDKYELLETEYSKDDDSTFVLPFEKRTWKITMNGNTEYLTKGEEMNWNFQSSFEAGSDADIRARMMAAAEKGEAPDASINNSHKAETETVYVSVDIPSKNYRNTHTIDRAATLQYSGLEENSPLFKIGDKIYEGQWKKLVGTELAFPNAAKVMNKKVSLEHTIPKPLDLINQDNQTSNNASIDNPEEPTSVNSIATEKDKNDVHPEKIYKITDRIILSEVKPM</sequence>
<dbReference type="PIRSF" id="PIRSF036802">
    <property type="entry name" value="Tau55_TFC7"/>
    <property type="match status" value="1"/>
</dbReference>
<evidence type="ECO:0000256" key="1">
    <source>
        <dbReference type="SAM" id="MobiDB-lite"/>
    </source>
</evidence>
<name>G8BV79_TETPH</name>
<dbReference type="InterPro" id="IPR051710">
    <property type="entry name" value="Phosphatase_SH3-domain"/>
</dbReference>
<dbReference type="InterPro" id="IPR029033">
    <property type="entry name" value="His_PPase_superfam"/>
</dbReference>
<feature type="domain" description="Transcription factor TFIIIC triple barrel" evidence="2">
    <location>
        <begin position="288"/>
        <end position="423"/>
    </location>
</feature>
<dbReference type="STRING" id="1071381.G8BV79"/>
<feature type="compositionally biased region" description="Polar residues" evidence="1">
    <location>
        <begin position="373"/>
        <end position="397"/>
    </location>
</feature>
<dbReference type="Pfam" id="PF10419">
    <property type="entry name" value="TFIIIC_sub6"/>
    <property type="match status" value="1"/>
</dbReference>
<organism evidence="3 4">
    <name type="scientific">Tetrapisispora phaffii (strain ATCC 24235 / CBS 4417 / NBRC 1672 / NRRL Y-8282 / UCD 70-5)</name>
    <name type="common">Yeast</name>
    <name type="synonym">Fabospora phaffii</name>
    <dbReference type="NCBI Taxonomy" id="1071381"/>
    <lineage>
        <taxon>Eukaryota</taxon>
        <taxon>Fungi</taxon>
        <taxon>Dikarya</taxon>
        <taxon>Ascomycota</taxon>
        <taxon>Saccharomycotina</taxon>
        <taxon>Saccharomycetes</taxon>
        <taxon>Saccharomycetales</taxon>
        <taxon>Saccharomycetaceae</taxon>
        <taxon>Tetrapisispora</taxon>
    </lineage>
</organism>
<dbReference type="PANTHER" id="PTHR16469:SF51">
    <property type="entry name" value="TRANSCRIPTION FACTOR TAU 55 KDA SUBUNIT"/>
    <property type="match status" value="1"/>
</dbReference>
<dbReference type="InterPro" id="IPR019481">
    <property type="entry name" value="TFIIIC_triple_barrel"/>
</dbReference>
<dbReference type="KEGG" id="tpf:TPHA_0F01770"/>
<dbReference type="InterPro" id="IPR013078">
    <property type="entry name" value="His_Pase_superF_clade-1"/>
</dbReference>
<dbReference type="InterPro" id="IPR014623">
    <property type="entry name" value="Tfc7/tau55"/>
</dbReference>
<dbReference type="Gene3D" id="3.40.50.1240">
    <property type="entry name" value="Phosphoglycerate mutase-like"/>
    <property type="match status" value="1"/>
</dbReference>
<dbReference type="SMART" id="SM00855">
    <property type="entry name" value="PGAM"/>
    <property type="match status" value="1"/>
</dbReference>
<accession>G8BV79</accession>
<evidence type="ECO:0000313" key="4">
    <source>
        <dbReference type="Proteomes" id="UP000005666"/>
    </source>
</evidence>
<keyword evidence="4" id="KW-1185">Reference proteome</keyword>
<feature type="region of interest" description="Disordered" evidence="1">
    <location>
        <begin position="371"/>
        <end position="401"/>
    </location>
</feature>
<dbReference type="HOGENOM" id="CLU_042838_0_0_1"/>
<reference evidence="3 4" key="1">
    <citation type="journal article" date="2011" name="Proc. Natl. Acad. Sci. U.S.A.">
        <title>Evolutionary erosion of yeast sex chromosomes by mating-type switching accidents.</title>
        <authorList>
            <person name="Gordon J.L."/>
            <person name="Armisen D."/>
            <person name="Proux-Wera E."/>
            <person name="Oheigeartaigh S.S."/>
            <person name="Byrne K.P."/>
            <person name="Wolfe K.H."/>
        </authorList>
    </citation>
    <scope>NUCLEOTIDE SEQUENCE [LARGE SCALE GENOMIC DNA]</scope>
    <source>
        <strain evidence="4">ATCC 24235 / CBS 4417 / NBRC 1672 / NRRL Y-8282 / UCD 70-5</strain>
    </source>
</reference>
<dbReference type="Proteomes" id="UP000005666">
    <property type="component" value="Chromosome 6"/>
</dbReference>
<dbReference type="Gene3D" id="2.60.40.4370">
    <property type="match status" value="1"/>
</dbReference>
<protein>
    <recommendedName>
        <fullName evidence="2">Transcription factor TFIIIC triple barrel domain-containing protein</fullName>
    </recommendedName>
</protein>
<dbReference type="AlphaFoldDB" id="G8BV79"/>
<gene>
    <name evidence="3" type="primary">TPHA0F01770</name>
    <name evidence="3" type="ordered locus">TPHA_0F01770</name>
</gene>
<dbReference type="eggNOG" id="ENOG502RYP8">
    <property type="taxonomic scope" value="Eukaryota"/>
</dbReference>
<dbReference type="GeneID" id="11535395"/>
<dbReference type="EMBL" id="HE612861">
    <property type="protein sequence ID" value="CCE63661.1"/>
    <property type="molecule type" value="Genomic_DNA"/>
</dbReference>
<dbReference type="Pfam" id="PF00300">
    <property type="entry name" value="His_Phos_1"/>
    <property type="match status" value="1"/>
</dbReference>
<proteinExistence type="predicted"/>
<dbReference type="SUPFAM" id="SSF53254">
    <property type="entry name" value="Phosphoglycerate mutase-like"/>
    <property type="match status" value="1"/>
</dbReference>
<dbReference type="FunFam" id="3.40.50.1240:FF:000034">
    <property type="entry name" value="Transcription factor TFIIIC subunit"/>
    <property type="match status" value="1"/>
</dbReference>
<evidence type="ECO:0000259" key="2">
    <source>
        <dbReference type="Pfam" id="PF10419"/>
    </source>
</evidence>
<dbReference type="RefSeq" id="XP_003686095.1">
    <property type="nucleotide sequence ID" value="XM_003686047.1"/>
</dbReference>
<dbReference type="CDD" id="cd07067">
    <property type="entry name" value="HP_PGM_like"/>
    <property type="match status" value="1"/>
</dbReference>
<dbReference type="PANTHER" id="PTHR16469">
    <property type="entry name" value="UBIQUITIN-ASSOCIATED AND SH3 DOMAIN-CONTAINING BA-RELATED"/>
    <property type="match status" value="1"/>
</dbReference>
<dbReference type="OMA" id="WYKPDRD"/>
<dbReference type="OrthoDB" id="414418at2759"/>